<dbReference type="AlphaFoldDB" id="A0A6J4VIG9"/>
<gene>
    <name evidence="2" type="ORF">AVDCRST_MAG49-4488</name>
</gene>
<name>A0A6J4VIG9_9BACT</name>
<organism evidence="2">
    <name type="scientific">uncultured Thermomicrobiales bacterium</name>
    <dbReference type="NCBI Taxonomy" id="1645740"/>
    <lineage>
        <taxon>Bacteria</taxon>
        <taxon>Pseudomonadati</taxon>
        <taxon>Thermomicrobiota</taxon>
        <taxon>Thermomicrobia</taxon>
        <taxon>Thermomicrobiales</taxon>
        <taxon>environmental samples</taxon>
    </lineage>
</organism>
<accession>A0A6J4VIG9</accession>
<feature type="region of interest" description="Disordered" evidence="1">
    <location>
        <begin position="43"/>
        <end position="71"/>
    </location>
</feature>
<protein>
    <submittedName>
        <fullName evidence="2">Uncharacterized protein</fullName>
    </submittedName>
</protein>
<evidence type="ECO:0000313" key="2">
    <source>
        <dbReference type="EMBL" id="CAA9578298.1"/>
    </source>
</evidence>
<feature type="compositionally biased region" description="Low complexity" evidence="1">
    <location>
        <begin position="46"/>
        <end position="60"/>
    </location>
</feature>
<feature type="compositionally biased region" description="Pro residues" evidence="1">
    <location>
        <begin position="62"/>
        <end position="71"/>
    </location>
</feature>
<sequence>MISRIRSDCHVGDDALGAARVRGYLGAASTLLGHHDDAVRHPRRSVAAADAHGDDVAGAGLPHPPGRYAPV</sequence>
<dbReference type="EMBL" id="CADCWG010000317">
    <property type="protein sequence ID" value="CAA9578298.1"/>
    <property type="molecule type" value="Genomic_DNA"/>
</dbReference>
<reference evidence="2" key="1">
    <citation type="submission" date="2020-02" db="EMBL/GenBank/DDBJ databases">
        <authorList>
            <person name="Meier V. D."/>
        </authorList>
    </citation>
    <scope>NUCLEOTIDE SEQUENCE</scope>
    <source>
        <strain evidence="2">AVDCRST_MAG49</strain>
    </source>
</reference>
<proteinExistence type="predicted"/>
<evidence type="ECO:0000256" key="1">
    <source>
        <dbReference type="SAM" id="MobiDB-lite"/>
    </source>
</evidence>